<dbReference type="PANTHER" id="PTHR42792">
    <property type="entry name" value="FLAGELLIN"/>
    <property type="match status" value="1"/>
</dbReference>
<dbReference type="OrthoDB" id="9808068at2"/>
<dbReference type="InterPro" id="IPR001492">
    <property type="entry name" value="Flagellin"/>
</dbReference>
<dbReference type="Pfam" id="PF00669">
    <property type="entry name" value="Flagellin_N"/>
    <property type="match status" value="1"/>
</dbReference>
<comment type="similarity">
    <text evidence="1 3">Belongs to the bacterial flagellin family.</text>
</comment>
<evidence type="ECO:0000256" key="2">
    <source>
        <dbReference type="ARBA" id="ARBA00023143"/>
    </source>
</evidence>
<keyword evidence="3" id="KW-0964">Secreted</keyword>
<comment type="function">
    <text evidence="3">Flagellin is the subunit protein which polymerizes to form the filaments of bacterial flagella.</text>
</comment>
<dbReference type="Proteomes" id="UP000216361">
    <property type="component" value="Unassembled WGS sequence"/>
</dbReference>
<protein>
    <recommendedName>
        <fullName evidence="3">Flagellin</fullName>
    </recommendedName>
</protein>
<dbReference type="GO" id="GO:0005576">
    <property type="term" value="C:extracellular region"/>
    <property type="evidence" value="ECO:0007669"/>
    <property type="project" value="UniProtKB-SubCell"/>
</dbReference>
<proteinExistence type="inferred from homology"/>
<feature type="domain" description="Flagellin N-terminal" evidence="4">
    <location>
        <begin position="15"/>
        <end position="139"/>
    </location>
</feature>
<dbReference type="SUPFAM" id="SSF64518">
    <property type="entry name" value="Phase 1 flagellin"/>
    <property type="match status" value="1"/>
</dbReference>
<sequence>MATNVTLSSSVRSNLLALQKTQSAIDVTNSRLNTGKKVNTVIDDAVAFFSAKALDDRASDFNDRKANIDQAISGINTALTATTAIDSLLKQLKGIATSAKSATSIERGTLQTQYNTVKAQIDQLVSDASYQGLNLVSNSTSIQTTQFSDRSSSRLVVTAQRLSTYGAGLASQVASNVNSVGTLSNAAGSAAGITAGAVGQYFVKAATSGGALLTYNLVRYDAASTVGGDTASFNVTTVSTRTSQTFAQATASIIQDTYNVVSGLNVFAASQIYILVDANLTGSFAISTISAGTLWSAAAFDVNQSINANDSFNEALDFVIQGLDNSISQNNSVAKALGTNVAILNTRLEFTKEYVNVQKDGSGKLTLADTNEEGANLVSLQTRQQLGVQALAFAGQTEQSVLRLFG</sequence>
<dbReference type="GO" id="GO:0009288">
    <property type="term" value="C:bacterial-type flagellum"/>
    <property type="evidence" value="ECO:0007669"/>
    <property type="project" value="UniProtKB-SubCell"/>
</dbReference>
<accession>A0A255XPK4</accession>
<keyword evidence="2 3" id="KW-0975">Bacterial flagellum</keyword>
<gene>
    <name evidence="6" type="ORF">CHR90_11815</name>
</gene>
<evidence type="ECO:0000259" key="4">
    <source>
        <dbReference type="Pfam" id="PF00669"/>
    </source>
</evidence>
<name>A0A255XPK4_9PROT</name>
<evidence type="ECO:0000313" key="7">
    <source>
        <dbReference type="Proteomes" id="UP000216361"/>
    </source>
</evidence>
<dbReference type="AlphaFoldDB" id="A0A255XPK4"/>
<evidence type="ECO:0000256" key="3">
    <source>
        <dbReference type="RuleBase" id="RU362073"/>
    </source>
</evidence>
<organism evidence="6 7">
    <name type="scientific">Elstera cyanobacteriorum</name>
    <dbReference type="NCBI Taxonomy" id="2022747"/>
    <lineage>
        <taxon>Bacteria</taxon>
        <taxon>Pseudomonadati</taxon>
        <taxon>Pseudomonadota</taxon>
        <taxon>Alphaproteobacteria</taxon>
        <taxon>Rhodospirillales</taxon>
        <taxon>Rhodospirillaceae</taxon>
        <taxon>Elstera</taxon>
    </lineage>
</organism>
<evidence type="ECO:0000256" key="1">
    <source>
        <dbReference type="ARBA" id="ARBA00005709"/>
    </source>
</evidence>
<dbReference type="Pfam" id="PF00700">
    <property type="entry name" value="Flagellin_C"/>
    <property type="match status" value="1"/>
</dbReference>
<dbReference type="InterPro" id="IPR046358">
    <property type="entry name" value="Flagellin_C"/>
</dbReference>
<feature type="domain" description="Flagellin C-terminal" evidence="5">
    <location>
        <begin position="321"/>
        <end position="405"/>
    </location>
</feature>
<evidence type="ECO:0000313" key="6">
    <source>
        <dbReference type="EMBL" id="OYQ18927.1"/>
    </source>
</evidence>
<dbReference type="PANTHER" id="PTHR42792:SF2">
    <property type="entry name" value="FLAGELLIN"/>
    <property type="match status" value="1"/>
</dbReference>
<reference evidence="6 7" key="1">
    <citation type="submission" date="2017-07" db="EMBL/GenBank/DDBJ databases">
        <title>Elstera cyanobacteriorum sp. nov., a novel bacterium isolated from cyanobacterial aggregates in a eutrophic lake.</title>
        <authorList>
            <person name="Cai H."/>
        </authorList>
    </citation>
    <scope>NUCLEOTIDE SEQUENCE [LARGE SCALE GENOMIC DNA]</scope>
    <source>
        <strain evidence="6 7">TH019</strain>
    </source>
</reference>
<dbReference type="EMBL" id="NOXS01000032">
    <property type="protein sequence ID" value="OYQ18927.1"/>
    <property type="molecule type" value="Genomic_DNA"/>
</dbReference>
<dbReference type="RefSeq" id="WP_094409191.1">
    <property type="nucleotide sequence ID" value="NZ_BMJZ01000001.1"/>
</dbReference>
<comment type="subcellular location">
    <subcellularLocation>
        <location evidence="3">Secreted</location>
    </subcellularLocation>
    <subcellularLocation>
        <location evidence="3">Bacterial flagellum</location>
    </subcellularLocation>
</comment>
<dbReference type="GO" id="GO:0005198">
    <property type="term" value="F:structural molecule activity"/>
    <property type="evidence" value="ECO:0007669"/>
    <property type="project" value="UniProtKB-UniRule"/>
</dbReference>
<dbReference type="Gene3D" id="1.20.1330.10">
    <property type="entry name" value="f41 fragment of flagellin, N-terminal domain"/>
    <property type="match status" value="1"/>
</dbReference>
<dbReference type="InterPro" id="IPR001029">
    <property type="entry name" value="Flagellin_N"/>
</dbReference>
<keyword evidence="7" id="KW-1185">Reference proteome</keyword>
<comment type="caution">
    <text evidence="6">The sequence shown here is derived from an EMBL/GenBank/DDBJ whole genome shotgun (WGS) entry which is preliminary data.</text>
</comment>
<evidence type="ECO:0000259" key="5">
    <source>
        <dbReference type="Pfam" id="PF00700"/>
    </source>
</evidence>